<dbReference type="OrthoDB" id="40579at2759"/>
<dbReference type="PANTHER" id="PTHR13789:SF314">
    <property type="entry name" value="FAD-BINDING DOMAIN-CONTAINING PROTEIN"/>
    <property type="match status" value="1"/>
</dbReference>
<sequence length="420" mass="46120">MPLKVIVVGGGIGGLAVAGFLRAQHDVTVLERGHYDSQPADYGLSVVANAFGLLQKAGVKLDNLDTVVMTHIWARNYRNEEIRTINFDTRSRFGGAPSVLAKRAKIQDELVRLATSSEFPGKPAVIQRSAKVNQVDIDSGKVLLEDGSTLHGDLIIGADGINSTVRPAILRKDGTSTEPRTHNLMLFMTKVSLESVRNDPELQFLTEPAKQAGLTTCYPPEGPQAKHRMLMYHVSPRELQVLGYTTEREYAEKFDAAKTSIIKDVPVSRVIDEFAPNFPKSFVNLFTHSSIDAWRVRDVPPIDSWSSGKAVLIGDAAHAVTPHAGQGCNVTIEDAEALGYVLRDVESPAQLPRALEIFVKLRKERAEYVARRSRELGNIQSEEDKVQGPIGQEDFARVIYGYQGAEIALKGVSEEVELPN</sequence>
<evidence type="ECO:0000256" key="1">
    <source>
        <dbReference type="ARBA" id="ARBA00005179"/>
    </source>
</evidence>
<dbReference type="GO" id="GO:0004497">
    <property type="term" value="F:monooxygenase activity"/>
    <property type="evidence" value="ECO:0007669"/>
    <property type="project" value="UniProtKB-KW"/>
</dbReference>
<comment type="pathway">
    <text evidence="1">Secondary metabolite biosynthesis.</text>
</comment>
<dbReference type="InterPro" id="IPR036188">
    <property type="entry name" value="FAD/NAD-bd_sf"/>
</dbReference>
<evidence type="ECO:0000313" key="8">
    <source>
        <dbReference type="EMBL" id="KAH6643376.1"/>
    </source>
</evidence>
<organism evidence="8 9">
    <name type="scientific">Truncatella angustata</name>
    <dbReference type="NCBI Taxonomy" id="152316"/>
    <lineage>
        <taxon>Eukaryota</taxon>
        <taxon>Fungi</taxon>
        <taxon>Dikarya</taxon>
        <taxon>Ascomycota</taxon>
        <taxon>Pezizomycotina</taxon>
        <taxon>Sordariomycetes</taxon>
        <taxon>Xylariomycetidae</taxon>
        <taxon>Amphisphaeriales</taxon>
        <taxon>Sporocadaceae</taxon>
        <taxon>Truncatella</taxon>
    </lineage>
</organism>
<keyword evidence="4" id="KW-0274">FAD</keyword>
<dbReference type="EMBL" id="JAGPXC010000013">
    <property type="protein sequence ID" value="KAH6643376.1"/>
    <property type="molecule type" value="Genomic_DNA"/>
</dbReference>
<dbReference type="PRINTS" id="PR00420">
    <property type="entry name" value="RNGMNOXGNASE"/>
</dbReference>
<keyword evidence="3" id="KW-0285">Flavoprotein</keyword>
<comment type="similarity">
    <text evidence="2">Belongs to the paxM FAD-dependent monooxygenase family.</text>
</comment>
<keyword evidence="9" id="KW-1185">Reference proteome</keyword>
<reference evidence="8" key="1">
    <citation type="journal article" date="2021" name="Nat. Commun.">
        <title>Genetic determinants of endophytism in the Arabidopsis root mycobiome.</title>
        <authorList>
            <person name="Mesny F."/>
            <person name="Miyauchi S."/>
            <person name="Thiergart T."/>
            <person name="Pickel B."/>
            <person name="Atanasova L."/>
            <person name="Karlsson M."/>
            <person name="Huettel B."/>
            <person name="Barry K.W."/>
            <person name="Haridas S."/>
            <person name="Chen C."/>
            <person name="Bauer D."/>
            <person name="Andreopoulos W."/>
            <person name="Pangilinan J."/>
            <person name="LaButti K."/>
            <person name="Riley R."/>
            <person name="Lipzen A."/>
            <person name="Clum A."/>
            <person name="Drula E."/>
            <person name="Henrissat B."/>
            <person name="Kohler A."/>
            <person name="Grigoriev I.V."/>
            <person name="Martin F.M."/>
            <person name="Hacquard S."/>
        </authorList>
    </citation>
    <scope>NUCLEOTIDE SEQUENCE</scope>
    <source>
        <strain evidence="8">MPI-SDFR-AT-0073</strain>
    </source>
</reference>
<evidence type="ECO:0000313" key="9">
    <source>
        <dbReference type="Proteomes" id="UP000758603"/>
    </source>
</evidence>
<feature type="domain" description="FAD-binding" evidence="7">
    <location>
        <begin position="4"/>
        <end position="372"/>
    </location>
</feature>
<dbReference type="GO" id="GO:0071949">
    <property type="term" value="F:FAD binding"/>
    <property type="evidence" value="ECO:0007669"/>
    <property type="project" value="InterPro"/>
</dbReference>
<dbReference type="SUPFAM" id="SSF51905">
    <property type="entry name" value="FAD/NAD(P)-binding domain"/>
    <property type="match status" value="1"/>
</dbReference>
<dbReference type="PANTHER" id="PTHR13789">
    <property type="entry name" value="MONOOXYGENASE"/>
    <property type="match status" value="1"/>
</dbReference>
<dbReference type="InterPro" id="IPR050493">
    <property type="entry name" value="FAD-dep_Monooxygenase_BioMet"/>
</dbReference>
<proteinExistence type="inferred from homology"/>
<evidence type="ECO:0000256" key="5">
    <source>
        <dbReference type="ARBA" id="ARBA00023002"/>
    </source>
</evidence>
<evidence type="ECO:0000256" key="3">
    <source>
        <dbReference type="ARBA" id="ARBA00022630"/>
    </source>
</evidence>
<protein>
    <recommendedName>
        <fullName evidence="7">FAD-binding domain-containing protein</fullName>
    </recommendedName>
</protein>
<gene>
    <name evidence="8" type="ORF">BKA67DRAFT_542335</name>
</gene>
<evidence type="ECO:0000256" key="6">
    <source>
        <dbReference type="ARBA" id="ARBA00023033"/>
    </source>
</evidence>
<dbReference type="GeneID" id="70129986"/>
<dbReference type="Pfam" id="PF01494">
    <property type="entry name" value="FAD_binding_3"/>
    <property type="match status" value="1"/>
</dbReference>
<dbReference type="AlphaFoldDB" id="A0A9P8UAF7"/>
<evidence type="ECO:0000259" key="7">
    <source>
        <dbReference type="Pfam" id="PF01494"/>
    </source>
</evidence>
<evidence type="ECO:0000256" key="2">
    <source>
        <dbReference type="ARBA" id="ARBA00007992"/>
    </source>
</evidence>
<dbReference type="Gene3D" id="3.50.50.60">
    <property type="entry name" value="FAD/NAD(P)-binding domain"/>
    <property type="match status" value="1"/>
</dbReference>
<keyword evidence="5" id="KW-0560">Oxidoreductase</keyword>
<dbReference type="Proteomes" id="UP000758603">
    <property type="component" value="Unassembled WGS sequence"/>
</dbReference>
<comment type="caution">
    <text evidence="8">The sequence shown here is derived from an EMBL/GenBank/DDBJ whole genome shotgun (WGS) entry which is preliminary data.</text>
</comment>
<dbReference type="InterPro" id="IPR002938">
    <property type="entry name" value="FAD-bd"/>
</dbReference>
<accession>A0A9P8UAF7</accession>
<keyword evidence="6" id="KW-0503">Monooxygenase</keyword>
<evidence type="ECO:0000256" key="4">
    <source>
        <dbReference type="ARBA" id="ARBA00022827"/>
    </source>
</evidence>
<name>A0A9P8UAF7_9PEZI</name>
<dbReference type="RefSeq" id="XP_045951306.1">
    <property type="nucleotide sequence ID" value="XM_046101094.1"/>
</dbReference>